<dbReference type="PANTHER" id="PTHR24049">
    <property type="entry name" value="CRUMBS FAMILY MEMBER"/>
    <property type="match status" value="1"/>
</dbReference>
<evidence type="ECO:0000259" key="8">
    <source>
        <dbReference type="PROSITE" id="PS50026"/>
    </source>
</evidence>
<keyword evidence="2 7" id="KW-0732">Signal</keyword>
<keyword evidence="3" id="KW-0677">Repeat</keyword>
<feature type="disulfide bond" evidence="5">
    <location>
        <begin position="398"/>
        <end position="407"/>
    </location>
</feature>
<feature type="disulfide bond" evidence="5">
    <location>
        <begin position="518"/>
        <end position="527"/>
    </location>
</feature>
<evidence type="ECO:0000256" key="7">
    <source>
        <dbReference type="SAM" id="SignalP"/>
    </source>
</evidence>
<keyword evidence="6" id="KW-1133">Transmembrane helix</keyword>
<keyword evidence="6" id="KW-0812">Transmembrane</keyword>
<dbReference type="GO" id="GO:0007157">
    <property type="term" value="P:heterophilic cell-cell adhesion via plasma membrane cell adhesion molecules"/>
    <property type="evidence" value="ECO:0007669"/>
    <property type="project" value="TreeGrafter"/>
</dbReference>
<dbReference type="EMBL" id="CASHTH010000858">
    <property type="protein sequence ID" value="CAI8008524.1"/>
    <property type="molecule type" value="Genomic_DNA"/>
</dbReference>
<proteinExistence type="predicted"/>
<accession>A0AA35RC74</accession>
<feature type="disulfide bond" evidence="5">
    <location>
        <begin position="363"/>
        <end position="372"/>
    </location>
</feature>
<dbReference type="PANTHER" id="PTHR24049:SF22">
    <property type="entry name" value="DROSOPHILA CRUMBS HOMOLOG"/>
    <property type="match status" value="1"/>
</dbReference>
<feature type="signal peptide" evidence="7">
    <location>
        <begin position="1"/>
        <end position="22"/>
    </location>
</feature>
<dbReference type="GO" id="GO:0005509">
    <property type="term" value="F:calcium ion binding"/>
    <property type="evidence" value="ECO:0007669"/>
    <property type="project" value="InterPro"/>
</dbReference>
<dbReference type="GO" id="GO:0045197">
    <property type="term" value="P:establishment or maintenance of epithelial cell apical/basal polarity"/>
    <property type="evidence" value="ECO:0007669"/>
    <property type="project" value="TreeGrafter"/>
</dbReference>
<dbReference type="InterPro" id="IPR051022">
    <property type="entry name" value="Notch_Cell-Fate_Det"/>
</dbReference>
<dbReference type="GO" id="GO:0005886">
    <property type="term" value="C:plasma membrane"/>
    <property type="evidence" value="ECO:0007669"/>
    <property type="project" value="TreeGrafter"/>
</dbReference>
<dbReference type="SMART" id="SM00181">
    <property type="entry name" value="EGF"/>
    <property type="match status" value="6"/>
</dbReference>
<feature type="chain" id="PRO_5041236219" evidence="7">
    <location>
        <begin position="23"/>
        <end position="674"/>
    </location>
</feature>
<dbReference type="Pfam" id="PF00008">
    <property type="entry name" value="EGF"/>
    <property type="match status" value="2"/>
</dbReference>
<dbReference type="SUPFAM" id="SSF57196">
    <property type="entry name" value="EGF/Laminin"/>
    <property type="match status" value="4"/>
</dbReference>
<feature type="transmembrane region" description="Helical" evidence="6">
    <location>
        <begin position="587"/>
        <end position="614"/>
    </location>
</feature>
<evidence type="ECO:0000256" key="3">
    <source>
        <dbReference type="ARBA" id="ARBA00022737"/>
    </source>
</evidence>
<dbReference type="PROSITE" id="PS50026">
    <property type="entry name" value="EGF_3"/>
    <property type="match status" value="5"/>
</dbReference>
<dbReference type="InterPro" id="IPR001881">
    <property type="entry name" value="EGF-like_Ca-bd_dom"/>
</dbReference>
<dbReference type="InterPro" id="IPR000742">
    <property type="entry name" value="EGF"/>
</dbReference>
<reference evidence="9" key="1">
    <citation type="submission" date="2023-03" db="EMBL/GenBank/DDBJ databases">
        <authorList>
            <person name="Steffen K."/>
            <person name="Cardenas P."/>
        </authorList>
    </citation>
    <scope>NUCLEOTIDE SEQUENCE</scope>
</reference>
<dbReference type="Proteomes" id="UP001174909">
    <property type="component" value="Unassembled WGS sequence"/>
</dbReference>
<dbReference type="InterPro" id="IPR042307">
    <property type="entry name" value="Reeler_sf"/>
</dbReference>
<dbReference type="GO" id="GO:0032991">
    <property type="term" value="C:protein-containing complex"/>
    <property type="evidence" value="ECO:0007669"/>
    <property type="project" value="TreeGrafter"/>
</dbReference>
<feature type="domain" description="EGF-like" evidence="8">
    <location>
        <begin position="484"/>
        <end position="528"/>
    </location>
</feature>
<dbReference type="Pfam" id="PF02014">
    <property type="entry name" value="Reeler"/>
    <property type="match status" value="1"/>
</dbReference>
<evidence type="ECO:0000256" key="1">
    <source>
        <dbReference type="ARBA" id="ARBA00022536"/>
    </source>
</evidence>
<keyword evidence="6" id="KW-0472">Membrane</keyword>
<keyword evidence="1 5" id="KW-0245">EGF-like domain</keyword>
<name>A0AA35RC74_GEOBA</name>
<comment type="caution">
    <text evidence="9">The sequence shown here is derived from an EMBL/GenBank/DDBJ whole genome shotgun (WGS) entry which is preliminary data.</text>
</comment>
<evidence type="ECO:0000256" key="6">
    <source>
        <dbReference type="SAM" id="Phobius"/>
    </source>
</evidence>
<dbReference type="PROSITE" id="PS01186">
    <property type="entry name" value="EGF_2"/>
    <property type="match status" value="5"/>
</dbReference>
<feature type="disulfide bond" evidence="5">
    <location>
        <begin position="560"/>
        <end position="569"/>
    </location>
</feature>
<feature type="domain" description="EGF-like" evidence="8">
    <location>
        <begin position="336"/>
        <end position="373"/>
    </location>
</feature>
<feature type="domain" description="EGF-like" evidence="8">
    <location>
        <begin position="533"/>
        <end position="570"/>
    </location>
</feature>
<evidence type="ECO:0000256" key="5">
    <source>
        <dbReference type="PROSITE-ProRule" id="PRU00076"/>
    </source>
</evidence>
<dbReference type="CDD" id="cd08544">
    <property type="entry name" value="Reeler"/>
    <property type="match status" value="1"/>
</dbReference>
<feature type="domain" description="EGF-like" evidence="8">
    <location>
        <begin position="297"/>
        <end position="334"/>
    </location>
</feature>
<feature type="domain" description="EGF-like" evidence="8">
    <location>
        <begin position="378"/>
        <end position="408"/>
    </location>
</feature>
<dbReference type="Gene3D" id="2.60.40.4060">
    <property type="entry name" value="Reeler domain"/>
    <property type="match status" value="1"/>
</dbReference>
<dbReference type="PROSITE" id="PS00022">
    <property type="entry name" value="EGF_1"/>
    <property type="match status" value="5"/>
</dbReference>
<dbReference type="SMART" id="SM00179">
    <property type="entry name" value="EGF_CA"/>
    <property type="match status" value="3"/>
</dbReference>
<dbReference type="CDD" id="cd00054">
    <property type="entry name" value="EGF_CA"/>
    <property type="match status" value="3"/>
</dbReference>
<keyword evidence="10" id="KW-1185">Reference proteome</keyword>
<organism evidence="9 10">
    <name type="scientific">Geodia barretti</name>
    <name type="common">Barrett's horny sponge</name>
    <dbReference type="NCBI Taxonomy" id="519541"/>
    <lineage>
        <taxon>Eukaryota</taxon>
        <taxon>Metazoa</taxon>
        <taxon>Porifera</taxon>
        <taxon>Demospongiae</taxon>
        <taxon>Heteroscleromorpha</taxon>
        <taxon>Tetractinellida</taxon>
        <taxon>Astrophorina</taxon>
        <taxon>Geodiidae</taxon>
        <taxon>Geodia</taxon>
    </lineage>
</organism>
<gene>
    <name evidence="9" type="ORF">GBAR_LOCUS5834</name>
</gene>
<dbReference type="Gene3D" id="2.10.25.10">
    <property type="entry name" value="Laminin"/>
    <property type="match status" value="6"/>
</dbReference>
<protein>
    <submittedName>
        <fullName evidence="9">Delta-like protein C</fullName>
    </submittedName>
</protein>
<evidence type="ECO:0000313" key="10">
    <source>
        <dbReference type="Proteomes" id="UP001174909"/>
    </source>
</evidence>
<feature type="disulfide bond" evidence="5">
    <location>
        <begin position="324"/>
        <end position="333"/>
    </location>
</feature>
<evidence type="ECO:0000313" key="9">
    <source>
        <dbReference type="EMBL" id="CAI8008524.1"/>
    </source>
</evidence>
<evidence type="ECO:0000256" key="2">
    <source>
        <dbReference type="ARBA" id="ARBA00022729"/>
    </source>
</evidence>
<dbReference type="InterPro" id="IPR002861">
    <property type="entry name" value="Reeler_dom"/>
</dbReference>
<dbReference type="AlphaFoldDB" id="A0AA35RC74"/>
<keyword evidence="4 5" id="KW-1015">Disulfide bond</keyword>
<comment type="caution">
    <text evidence="5">Lacks conserved residue(s) required for the propagation of feature annotation.</text>
</comment>
<sequence>MILLILLFPVASSFLYLAGASGESCPPSSQDHAGPFGLDLTAFDRSYGGTLYYIGGRPYTLTLSGSGGEQFRGFLVQARAVADGSPVGTFTDNGGYQVFSSCTPSESAVTESSQELQSMVSLNWTAPSQDTGPLYLLFAVAGESVGRSVFWATAVTDTLHLPSDYDLMFNATQYFAHLNSETPINSVVFYMQLSINLNSISLPDVTSLNFRLSQSQLVQNLFEFQGGTSENQIEAVDHIQMIDSNTARVGAAIILVAHPPDTYYPIDIHMTIRALLVSATGGSVIETSQATGSIVRATGACDFVTCQNGGTCEDTNSTHFTCQCIQGYTGETCGELIDLCQILQPCINGICTSIGGLSYNCDCYPGYTGHSCSEHVCQDVECNNGICVSYGWSVSCRCDAGYTGTYCETELSNYRECNETGNWTKLNASLGIFDCECLPGWTGGLCETKLLNCSSDNCDSGGKADGEGDWSCPPGWTGTYCETRINICDENPCLNNATCVDGCQTDDGCPSGAYMCQCPLGFTGDTCHEDDPAITFCQPSSCDNSGTCVEGYGPQISCTCTKEYTGTKCTELVDPCSSTPSVLSENIILAIICAVTVVIIMGMIGCPTALVLILRYRAKTPERPSNNLRRRLVSETSSVFSNNDVDNAIYLQVGPSDKCSCKRSEQMPEEVPEH</sequence>
<evidence type="ECO:0000256" key="4">
    <source>
        <dbReference type="ARBA" id="ARBA00023157"/>
    </source>
</evidence>